<dbReference type="EMBL" id="FMHG01000001">
    <property type="protein sequence ID" value="SCJ76727.1"/>
    <property type="molecule type" value="Genomic_DNA"/>
</dbReference>
<dbReference type="SUPFAM" id="SSF53613">
    <property type="entry name" value="Ribokinase-like"/>
    <property type="match status" value="1"/>
</dbReference>
<evidence type="ECO:0000259" key="1">
    <source>
        <dbReference type="Pfam" id="PF00294"/>
    </source>
</evidence>
<dbReference type="InterPro" id="IPR011611">
    <property type="entry name" value="PfkB_dom"/>
</dbReference>
<evidence type="ECO:0000313" key="2">
    <source>
        <dbReference type="EMBL" id="SCJ76727.1"/>
    </source>
</evidence>
<keyword evidence="2" id="KW-0418">Kinase</keyword>
<keyword evidence="2" id="KW-0808">Transferase</keyword>
<dbReference type="Pfam" id="PF00294">
    <property type="entry name" value="PfkB"/>
    <property type="match status" value="1"/>
</dbReference>
<feature type="domain" description="Carbohydrate kinase PfkB" evidence="1">
    <location>
        <begin position="41"/>
        <end position="281"/>
    </location>
</feature>
<dbReference type="InterPro" id="IPR029056">
    <property type="entry name" value="Ribokinase-like"/>
</dbReference>
<sequence length="306" mass="34582">MDYIVAGITITNDVVFADGTKSDCHLGGAIFALEGVRLFTDNVLYVSNVGPDFEKYYGQWMDDNNLKRDGLSDVLEHTHYNIVKYYPDGQYYEYSIYGEEFSKRNREKTDITGEQILAVCKGAKAMYLDCHESEPVMAHLGDIRATGCKIMWEPPSNMLIKPELRQKAWEIIDQVDMYTMNKPESFALFGVETEEEVLEKLLAYGKPCFYRVGSKGSYMVADGKYAFAPSIDVGEFVDQTGCGNCSTAASMYAWFEGNDHLMTCIMSNLAAAYNLLQYGPYPKTTAETSAHIMELAHKYYDELKDK</sequence>
<name>A0A1C6J3P5_9FIRM</name>
<dbReference type="AlphaFoldDB" id="A0A1C6J3P5"/>
<accession>A0A1C6J3P5</accession>
<dbReference type="GO" id="GO:0016301">
    <property type="term" value="F:kinase activity"/>
    <property type="evidence" value="ECO:0007669"/>
    <property type="project" value="UniProtKB-KW"/>
</dbReference>
<dbReference type="PANTHER" id="PTHR47098">
    <property type="entry name" value="PROTEIN MAK32"/>
    <property type="match status" value="1"/>
</dbReference>
<dbReference type="PANTHER" id="PTHR47098:SF2">
    <property type="entry name" value="PROTEIN MAK32"/>
    <property type="match status" value="1"/>
</dbReference>
<gene>
    <name evidence="2" type="ORF">SAMEA3545359_01895</name>
</gene>
<reference evidence="2" key="1">
    <citation type="submission" date="2015-09" db="EMBL/GenBank/DDBJ databases">
        <authorList>
            <consortium name="Pathogen Informatics"/>
        </authorList>
    </citation>
    <scope>NUCLEOTIDE SEQUENCE</scope>
    <source>
        <strain evidence="2">2789STDY5834896</strain>
    </source>
</reference>
<organism evidence="2">
    <name type="scientific">uncultured Anaerotruncus sp</name>
    <dbReference type="NCBI Taxonomy" id="905011"/>
    <lineage>
        <taxon>Bacteria</taxon>
        <taxon>Bacillati</taxon>
        <taxon>Bacillota</taxon>
        <taxon>Clostridia</taxon>
        <taxon>Eubacteriales</taxon>
        <taxon>Oscillospiraceae</taxon>
        <taxon>Anaerotruncus</taxon>
        <taxon>environmental samples</taxon>
    </lineage>
</organism>
<protein>
    <submittedName>
        <fullName evidence="2">PfkB family carbohydrate kinase</fullName>
    </submittedName>
</protein>
<dbReference type="Gene3D" id="3.40.1190.20">
    <property type="match status" value="1"/>
</dbReference>
<proteinExistence type="predicted"/>